<dbReference type="Pfam" id="PF05739">
    <property type="entry name" value="SNARE"/>
    <property type="match status" value="1"/>
</dbReference>
<dbReference type="PROSITE" id="PS50192">
    <property type="entry name" value="T_SNARE"/>
    <property type="match status" value="1"/>
</dbReference>
<dbReference type="CDD" id="cd15849">
    <property type="entry name" value="SNARE_Sso1"/>
    <property type="match status" value="1"/>
</dbReference>
<gene>
    <name evidence="5" type="ORF">B0T25DRAFT_592487</name>
</gene>
<dbReference type="GO" id="GO:0005484">
    <property type="term" value="F:SNAP receptor activity"/>
    <property type="evidence" value="ECO:0007669"/>
    <property type="project" value="TreeGrafter"/>
</dbReference>
<dbReference type="InterPro" id="IPR006011">
    <property type="entry name" value="Syntaxin_N"/>
</dbReference>
<dbReference type="InterPro" id="IPR045242">
    <property type="entry name" value="Syntaxin"/>
</dbReference>
<accession>A0AAJ0HAU9</accession>
<dbReference type="Gene3D" id="1.20.58.70">
    <property type="match status" value="1"/>
</dbReference>
<name>A0AAJ0HAU9_9PEZI</name>
<dbReference type="GO" id="GO:0006886">
    <property type="term" value="P:intracellular protein transport"/>
    <property type="evidence" value="ECO:0007669"/>
    <property type="project" value="TreeGrafter"/>
</dbReference>
<dbReference type="EMBL" id="JAUIQD010000006">
    <property type="protein sequence ID" value="KAK3346207.1"/>
    <property type="molecule type" value="Genomic_DNA"/>
</dbReference>
<sequence length="337" mass="37242">MASLVQKPSSFAQGDPNAILNECREIDGGIDQIKDNIQTLRMLQDRSLIEADSASTRRELDSLSSSTMSMFRELTDRVRMVKSVPEGRQPRNTAQVGRVERRLKEVNQEYQQVESTFRKKTQDQMARQYRIVRPAASEAEVRAAVEDTSGNAQVFQQALMQGNRMGEATSTLNAVRARQQDMQKIEQTIGELVQLFTDLSVMIEQQETVMVDISQKAEMVEEDTRQANVEIGTAVHTAASTRKKKWICLGVGVGILVVIAVIVVVYIMVNRAATGAKKRSILNPRSVLDDLQMNTARGVEFLGERPVSRVYAQSKIVVANGDANAAAVPLGKFVGAS</sequence>
<protein>
    <submittedName>
        <fullName evidence="5">Snare protein nsyn1</fullName>
    </submittedName>
</protein>
<organism evidence="5 6">
    <name type="scientific">Lasiosphaeria hispida</name>
    <dbReference type="NCBI Taxonomy" id="260671"/>
    <lineage>
        <taxon>Eukaryota</taxon>
        <taxon>Fungi</taxon>
        <taxon>Dikarya</taxon>
        <taxon>Ascomycota</taxon>
        <taxon>Pezizomycotina</taxon>
        <taxon>Sordariomycetes</taxon>
        <taxon>Sordariomycetidae</taxon>
        <taxon>Sordariales</taxon>
        <taxon>Lasiosphaeriaceae</taxon>
        <taxon>Lasiosphaeria</taxon>
    </lineage>
</organism>
<dbReference type="SUPFAM" id="SSF47661">
    <property type="entry name" value="t-snare proteins"/>
    <property type="match status" value="1"/>
</dbReference>
<dbReference type="AlphaFoldDB" id="A0AAJ0HAU9"/>
<comment type="similarity">
    <text evidence="1">Belongs to the syntaxin family.</text>
</comment>
<comment type="caution">
    <text evidence="5">The sequence shown here is derived from an EMBL/GenBank/DDBJ whole genome shotgun (WGS) entry which is preliminary data.</text>
</comment>
<keyword evidence="2" id="KW-0175">Coiled coil</keyword>
<evidence type="ECO:0000256" key="2">
    <source>
        <dbReference type="SAM" id="Coils"/>
    </source>
</evidence>
<dbReference type="GO" id="GO:0006906">
    <property type="term" value="P:vesicle fusion"/>
    <property type="evidence" value="ECO:0007669"/>
    <property type="project" value="TreeGrafter"/>
</dbReference>
<keyword evidence="3" id="KW-1133">Transmembrane helix</keyword>
<keyword evidence="3" id="KW-0472">Membrane</keyword>
<reference evidence="5" key="2">
    <citation type="submission" date="2023-06" db="EMBL/GenBank/DDBJ databases">
        <authorList>
            <consortium name="Lawrence Berkeley National Laboratory"/>
            <person name="Haridas S."/>
            <person name="Hensen N."/>
            <person name="Bonometti L."/>
            <person name="Westerberg I."/>
            <person name="Brannstrom I.O."/>
            <person name="Guillou S."/>
            <person name="Cros-Aarteil S."/>
            <person name="Calhoun S."/>
            <person name="Kuo A."/>
            <person name="Mondo S."/>
            <person name="Pangilinan J."/>
            <person name="Riley R."/>
            <person name="Labutti K."/>
            <person name="Andreopoulos B."/>
            <person name="Lipzen A."/>
            <person name="Chen C."/>
            <person name="Yanf M."/>
            <person name="Daum C."/>
            <person name="Ng V."/>
            <person name="Clum A."/>
            <person name="Steindorff A."/>
            <person name="Ohm R."/>
            <person name="Martin F."/>
            <person name="Silar P."/>
            <person name="Natvig D."/>
            <person name="Lalanne C."/>
            <person name="Gautier V."/>
            <person name="Ament-Velasquez S.L."/>
            <person name="Kruys A."/>
            <person name="Hutchinson M.I."/>
            <person name="Powell A.J."/>
            <person name="Barry K."/>
            <person name="Miller A.N."/>
            <person name="Grigoriev I.V."/>
            <person name="Debuchy R."/>
            <person name="Gladieux P."/>
            <person name="Thoren M.H."/>
            <person name="Johannesson H."/>
        </authorList>
    </citation>
    <scope>NUCLEOTIDE SEQUENCE</scope>
    <source>
        <strain evidence="5">CBS 955.72</strain>
    </source>
</reference>
<dbReference type="GO" id="GO:0000149">
    <property type="term" value="F:SNARE binding"/>
    <property type="evidence" value="ECO:0007669"/>
    <property type="project" value="TreeGrafter"/>
</dbReference>
<dbReference type="GO" id="GO:0006887">
    <property type="term" value="P:exocytosis"/>
    <property type="evidence" value="ECO:0007669"/>
    <property type="project" value="TreeGrafter"/>
</dbReference>
<evidence type="ECO:0000313" key="6">
    <source>
        <dbReference type="Proteomes" id="UP001275084"/>
    </source>
</evidence>
<reference evidence="5" key="1">
    <citation type="journal article" date="2023" name="Mol. Phylogenet. Evol.">
        <title>Genome-scale phylogeny and comparative genomics of the fungal order Sordariales.</title>
        <authorList>
            <person name="Hensen N."/>
            <person name="Bonometti L."/>
            <person name="Westerberg I."/>
            <person name="Brannstrom I.O."/>
            <person name="Guillou S."/>
            <person name="Cros-Aarteil S."/>
            <person name="Calhoun S."/>
            <person name="Haridas S."/>
            <person name="Kuo A."/>
            <person name="Mondo S."/>
            <person name="Pangilinan J."/>
            <person name="Riley R."/>
            <person name="LaButti K."/>
            <person name="Andreopoulos B."/>
            <person name="Lipzen A."/>
            <person name="Chen C."/>
            <person name="Yan M."/>
            <person name="Daum C."/>
            <person name="Ng V."/>
            <person name="Clum A."/>
            <person name="Steindorff A."/>
            <person name="Ohm R.A."/>
            <person name="Martin F."/>
            <person name="Silar P."/>
            <person name="Natvig D.O."/>
            <person name="Lalanne C."/>
            <person name="Gautier V."/>
            <person name="Ament-Velasquez S.L."/>
            <person name="Kruys A."/>
            <person name="Hutchinson M.I."/>
            <person name="Powell A.J."/>
            <person name="Barry K."/>
            <person name="Miller A.N."/>
            <person name="Grigoriev I.V."/>
            <person name="Debuchy R."/>
            <person name="Gladieux P."/>
            <person name="Hiltunen Thoren M."/>
            <person name="Johannesson H."/>
        </authorList>
    </citation>
    <scope>NUCLEOTIDE SEQUENCE</scope>
    <source>
        <strain evidence="5">CBS 955.72</strain>
    </source>
</reference>
<dbReference type="Pfam" id="PF14523">
    <property type="entry name" value="Syntaxin_2"/>
    <property type="match status" value="1"/>
</dbReference>
<dbReference type="GO" id="GO:0031201">
    <property type="term" value="C:SNARE complex"/>
    <property type="evidence" value="ECO:0007669"/>
    <property type="project" value="TreeGrafter"/>
</dbReference>
<dbReference type="GO" id="GO:0012505">
    <property type="term" value="C:endomembrane system"/>
    <property type="evidence" value="ECO:0007669"/>
    <property type="project" value="TreeGrafter"/>
</dbReference>
<evidence type="ECO:0000313" key="5">
    <source>
        <dbReference type="EMBL" id="KAK3346207.1"/>
    </source>
</evidence>
<dbReference type="InterPro" id="IPR000727">
    <property type="entry name" value="T_SNARE_dom"/>
</dbReference>
<evidence type="ECO:0000256" key="3">
    <source>
        <dbReference type="SAM" id="Phobius"/>
    </source>
</evidence>
<keyword evidence="6" id="KW-1185">Reference proteome</keyword>
<feature type="transmembrane region" description="Helical" evidence="3">
    <location>
        <begin position="246"/>
        <end position="269"/>
    </location>
</feature>
<dbReference type="InterPro" id="IPR010989">
    <property type="entry name" value="SNARE"/>
</dbReference>
<dbReference type="PANTHER" id="PTHR19957:SF380">
    <property type="entry name" value="SYNTAXIN FAMILY PROTEIN"/>
    <property type="match status" value="1"/>
</dbReference>
<dbReference type="GO" id="GO:0005886">
    <property type="term" value="C:plasma membrane"/>
    <property type="evidence" value="ECO:0007669"/>
    <property type="project" value="TreeGrafter"/>
</dbReference>
<evidence type="ECO:0000256" key="1">
    <source>
        <dbReference type="ARBA" id="ARBA00009063"/>
    </source>
</evidence>
<evidence type="ECO:0000259" key="4">
    <source>
        <dbReference type="PROSITE" id="PS50192"/>
    </source>
</evidence>
<feature type="coiled-coil region" evidence="2">
    <location>
        <begin position="96"/>
        <end position="123"/>
    </location>
</feature>
<dbReference type="GO" id="GO:0048278">
    <property type="term" value="P:vesicle docking"/>
    <property type="evidence" value="ECO:0007669"/>
    <property type="project" value="TreeGrafter"/>
</dbReference>
<proteinExistence type="inferred from homology"/>
<dbReference type="PANTHER" id="PTHR19957">
    <property type="entry name" value="SYNTAXIN"/>
    <property type="match status" value="1"/>
</dbReference>
<dbReference type="SMART" id="SM00397">
    <property type="entry name" value="t_SNARE"/>
    <property type="match status" value="1"/>
</dbReference>
<keyword evidence="3" id="KW-0812">Transmembrane</keyword>
<dbReference type="Proteomes" id="UP001275084">
    <property type="component" value="Unassembled WGS sequence"/>
</dbReference>
<feature type="domain" description="T-SNARE coiled-coil homology" evidence="4">
    <location>
        <begin position="172"/>
        <end position="234"/>
    </location>
</feature>